<dbReference type="InterPro" id="IPR011006">
    <property type="entry name" value="CheY-like_superfamily"/>
</dbReference>
<evidence type="ECO:0000259" key="3">
    <source>
        <dbReference type="PROSITE" id="PS50110"/>
    </source>
</evidence>
<comment type="caution">
    <text evidence="4">The sequence shown here is derived from an EMBL/GenBank/DDBJ whole genome shotgun (WGS) entry which is preliminary data.</text>
</comment>
<evidence type="ECO:0000256" key="2">
    <source>
        <dbReference type="PROSITE-ProRule" id="PRU00169"/>
    </source>
</evidence>
<dbReference type="InterPro" id="IPR001789">
    <property type="entry name" value="Sig_transdc_resp-reg_receiver"/>
</dbReference>
<sequence length="124" mass="13592">MANPSSPLRVMVVDDNRDAADLIAEFLQMCGHETLPIYGGAEAITAADAFQPDVMLLDLGMPVITGFDVVSALRQAPRFRRTRMIALTAWGDARTRERTQVTGFDHHLVKPASLDDILNVVSAR</sequence>
<dbReference type="RefSeq" id="WP_065308519.1">
    <property type="nucleotide sequence ID" value="NZ_LOCQ01000056.1"/>
</dbReference>
<dbReference type="SUPFAM" id="SSF52172">
    <property type="entry name" value="CheY-like"/>
    <property type="match status" value="1"/>
</dbReference>
<dbReference type="Proteomes" id="UP000092713">
    <property type="component" value="Unassembled WGS sequence"/>
</dbReference>
<dbReference type="PROSITE" id="PS50110">
    <property type="entry name" value="RESPONSE_REGULATORY"/>
    <property type="match status" value="1"/>
</dbReference>
<keyword evidence="1 2" id="KW-0597">Phosphoprotein</keyword>
<evidence type="ECO:0000313" key="5">
    <source>
        <dbReference type="Proteomes" id="UP000092713"/>
    </source>
</evidence>
<dbReference type="GO" id="GO:0000160">
    <property type="term" value="P:phosphorelay signal transduction system"/>
    <property type="evidence" value="ECO:0007669"/>
    <property type="project" value="InterPro"/>
</dbReference>
<dbReference type="PANTHER" id="PTHR44591:SF3">
    <property type="entry name" value="RESPONSE REGULATORY DOMAIN-CONTAINING PROTEIN"/>
    <property type="match status" value="1"/>
</dbReference>
<gene>
    <name evidence="4" type="ORF">ASR47_1007120</name>
</gene>
<reference evidence="4 5" key="1">
    <citation type="submission" date="2016-04" db="EMBL/GenBank/DDBJ databases">
        <title>Draft genome sequence of Janthinobacterium psychrotolerans sp. nov., isolated from freshwater sediments in Denmark.</title>
        <authorList>
            <person name="Gong X."/>
            <person name="Skrivergaard S."/>
            <person name="Korsgaard B.S."/>
            <person name="Schreiber L."/>
            <person name="Marshall I.P."/>
            <person name="Finster K."/>
            <person name="Schramm A."/>
        </authorList>
    </citation>
    <scope>NUCLEOTIDE SEQUENCE [LARGE SCALE GENOMIC DNA]</scope>
    <source>
        <strain evidence="4 5">S3-2</strain>
    </source>
</reference>
<organism evidence="4 5">
    <name type="scientific">Janthinobacterium psychrotolerans</name>
    <dbReference type="NCBI Taxonomy" id="1747903"/>
    <lineage>
        <taxon>Bacteria</taxon>
        <taxon>Pseudomonadati</taxon>
        <taxon>Pseudomonadota</taxon>
        <taxon>Betaproteobacteria</taxon>
        <taxon>Burkholderiales</taxon>
        <taxon>Oxalobacteraceae</taxon>
        <taxon>Janthinobacterium</taxon>
    </lineage>
</organism>
<accession>A0A1A7C1C6</accession>
<name>A0A1A7C1C6_9BURK</name>
<dbReference type="Pfam" id="PF00072">
    <property type="entry name" value="Response_reg"/>
    <property type="match status" value="1"/>
</dbReference>
<dbReference type="PANTHER" id="PTHR44591">
    <property type="entry name" value="STRESS RESPONSE REGULATOR PROTEIN 1"/>
    <property type="match status" value="1"/>
</dbReference>
<keyword evidence="5" id="KW-1185">Reference proteome</keyword>
<feature type="modified residue" description="4-aspartylphosphate" evidence="2">
    <location>
        <position position="58"/>
    </location>
</feature>
<dbReference type="SMART" id="SM00448">
    <property type="entry name" value="REC"/>
    <property type="match status" value="1"/>
</dbReference>
<proteinExistence type="predicted"/>
<dbReference type="Gene3D" id="3.40.50.2300">
    <property type="match status" value="1"/>
</dbReference>
<dbReference type="InterPro" id="IPR050595">
    <property type="entry name" value="Bact_response_regulator"/>
</dbReference>
<evidence type="ECO:0000256" key="1">
    <source>
        <dbReference type="ARBA" id="ARBA00022553"/>
    </source>
</evidence>
<feature type="domain" description="Response regulatory" evidence="3">
    <location>
        <begin position="9"/>
        <end position="124"/>
    </location>
</feature>
<dbReference type="AlphaFoldDB" id="A0A1A7C1C6"/>
<evidence type="ECO:0000313" key="4">
    <source>
        <dbReference type="EMBL" id="OBV38804.1"/>
    </source>
</evidence>
<dbReference type="STRING" id="1747903.ASR47_1007120"/>
<dbReference type="EMBL" id="LOCQ01000056">
    <property type="protein sequence ID" value="OBV38804.1"/>
    <property type="molecule type" value="Genomic_DNA"/>
</dbReference>
<protein>
    <submittedName>
        <fullName evidence="4">Response regulator receiver domain-containing protein</fullName>
    </submittedName>
</protein>